<dbReference type="EMBL" id="JADZLT010000043">
    <property type="protein sequence ID" value="MBH0237425.1"/>
    <property type="molecule type" value="Genomic_DNA"/>
</dbReference>
<gene>
    <name evidence="3" type="ORF">I5731_06290</name>
</gene>
<feature type="region of interest" description="Disordered" evidence="1">
    <location>
        <begin position="80"/>
        <end position="101"/>
    </location>
</feature>
<feature type="compositionally biased region" description="Polar residues" evidence="1">
    <location>
        <begin position="80"/>
        <end position="92"/>
    </location>
</feature>
<accession>A0A931I165</accession>
<evidence type="ECO:0008006" key="5">
    <source>
        <dbReference type="Google" id="ProtNLM"/>
    </source>
</evidence>
<organism evidence="3 4">
    <name type="scientific">Methylobrevis albus</name>
    <dbReference type="NCBI Taxonomy" id="2793297"/>
    <lineage>
        <taxon>Bacteria</taxon>
        <taxon>Pseudomonadati</taxon>
        <taxon>Pseudomonadota</taxon>
        <taxon>Alphaproteobacteria</taxon>
        <taxon>Hyphomicrobiales</taxon>
        <taxon>Pleomorphomonadaceae</taxon>
        <taxon>Methylobrevis</taxon>
    </lineage>
</organism>
<protein>
    <recommendedName>
        <fullName evidence="5">DUF4148 domain-containing protein</fullName>
    </recommendedName>
</protein>
<sequence length="101" mass="10198">MNVKTLIAAAALTAFSTGAFAAGGYTPGYSTSDILRAQKEAQASASGTAIGTHGPATTIQSSDVYTPGYSANDLLQAERTSSHTLSYTQGQPGTALIDDPA</sequence>
<comment type="caution">
    <text evidence="3">The sequence shown here is derived from an EMBL/GenBank/DDBJ whole genome shotgun (WGS) entry which is preliminary data.</text>
</comment>
<evidence type="ECO:0000256" key="2">
    <source>
        <dbReference type="SAM" id="SignalP"/>
    </source>
</evidence>
<proteinExistence type="predicted"/>
<evidence type="ECO:0000313" key="4">
    <source>
        <dbReference type="Proteomes" id="UP000631694"/>
    </source>
</evidence>
<keyword evidence="4" id="KW-1185">Reference proteome</keyword>
<dbReference type="Proteomes" id="UP000631694">
    <property type="component" value="Unassembled WGS sequence"/>
</dbReference>
<keyword evidence="2" id="KW-0732">Signal</keyword>
<evidence type="ECO:0000313" key="3">
    <source>
        <dbReference type="EMBL" id="MBH0237425.1"/>
    </source>
</evidence>
<feature type="chain" id="PRO_5037426631" description="DUF4148 domain-containing protein" evidence="2">
    <location>
        <begin position="22"/>
        <end position="101"/>
    </location>
</feature>
<name>A0A931I165_9HYPH</name>
<evidence type="ECO:0000256" key="1">
    <source>
        <dbReference type="SAM" id="MobiDB-lite"/>
    </source>
</evidence>
<feature type="signal peptide" evidence="2">
    <location>
        <begin position="1"/>
        <end position="21"/>
    </location>
</feature>
<dbReference type="RefSeq" id="WP_197310520.1">
    <property type="nucleotide sequence ID" value="NZ_JADZLT010000043.1"/>
</dbReference>
<reference evidence="3" key="1">
    <citation type="submission" date="2020-12" db="EMBL/GenBank/DDBJ databases">
        <title>Methylobrevis albus sp. nov., isolated from fresh water lack sediment.</title>
        <authorList>
            <person name="Zou Q."/>
        </authorList>
    </citation>
    <scope>NUCLEOTIDE SEQUENCE</scope>
    <source>
        <strain evidence="3">L22</strain>
    </source>
</reference>
<dbReference type="AlphaFoldDB" id="A0A931I165"/>